<reference evidence="1 2" key="1">
    <citation type="submission" date="2017-04" db="EMBL/GenBank/DDBJ databases">
        <title>Novel microbial lineages endemic to geothermal iron-oxide mats fill important gaps in the evolutionary history of Archaea.</title>
        <authorList>
            <person name="Jay Z.J."/>
            <person name="Beam J.P."/>
            <person name="Dlakic M."/>
            <person name="Rusch D.B."/>
            <person name="Kozubal M.A."/>
            <person name="Inskeep W.P."/>
        </authorList>
    </citation>
    <scope>NUCLEOTIDE SEQUENCE [LARGE SCALE GENOMIC DNA]</scope>
    <source>
        <strain evidence="1">OSP_D</strain>
    </source>
</reference>
<dbReference type="InterPro" id="IPR003718">
    <property type="entry name" value="OsmC/Ohr_fam"/>
</dbReference>
<dbReference type="Gene3D" id="3.30.300.20">
    <property type="match status" value="1"/>
</dbReference>
<dbReference type="EMBL" id="NEXC01000015">
    <property type="protein sequence ID" value="PSN83785.1"/>
    <property type="molecule type" value="Genomic_DNA"/>
</dbReference>
<accession>A0A2R6ABR4</accession>
<organism evidence="1 2">
    <name type="scientific">Candidatus Marsarchaeota G1 archaeon OSP_D</name>
    <dbReference type="NCBI Taxonomy" id="1978155"/>
    <lineage>
        <taxon>Archaea</taxon>
        <taxon>Candidatus Marsarchaeota</taxon>
        <taxon>Candidatus Marsarchaeota group 1</taxon>
    </lineage>
</organism>
<name>A0A2R6ABR4_9ARCH</name>
<evidence type="ECO:0008006" key="3">
    <source>
        <dbReference type="Google" id="ProtNLM"/>
    </source>
</evidence>
<dbReference type="PANTHER" id="PTHR34352:SF1">
    <property type="entry name" value="PROTEIN YHFA"/>
    <property type="match status" value="1"/>
</dbReference>
<dbReference type="SUPFAM" id="SSF82784">
    <property type="entry name" value="OsmC-like"/>
    <property type="match status" value="1"/>
</dbReference>
<dbReference type="Proteomes" id="UP000240880">
    <property type="component" value="Unassembled WGS sequence"/>
</dbReference>
<evidence type="ECO:0000313" key="1">
    <source>
        <dbReference type="EMBL" id="PSN83785.1"/>
    </source>
</evidence>
<dbReference type="Pfam" id="PF02566">
    <property type="entry name" value="OsmC"/>
    <property type="match status" value="1"/>
</dbReference>
<proteinExistence type="predicted"/>
<evidence type="ECO:0000313" key="2">
    <source>
        <dbReference type="Proteomes" id="UP000240880"/>
    </source>
</evidence>
<sequence>MTQSVTVRWSKNFQLVGFDEKGHSVVIDAEPPNGEGTGMRPMDLLLVSLGACTAMDIVQGLKKFKQPLRGLEVKVSGERNETPPRYFKRIHIHYIVHGQGVDKSILEKTIKESDELFCSVGATLKGKAEITTSYEIVGE</sequence>
<dbReference type="InterPro" id="IPR036102">
    <property type="entry name" value="OsmC/Ohrsf"/>
</dbReference>
<dbReference type="PANTHER" id="PTHR34352">
    <property type="entry name" value="PROTEIN YHFA"/>
    <property type="match status" value="1"/>
</dbReference>
<protein>
    <recommendedName>
        <fullName evidence="3">Osmotically inducible protein OsmC</fullName>
    </recommendedName>
</protein>
<dbReference type="AlphaFoldDB" id="A0A2R6ABR4"/>
<dbReference type="InterPro" id="IPR015946">
    <property type="entry name" value="KH_dom-like_a/b"/>
</dbReference>
<comment type="caution">
    <text evidence="1">The sequence shown here is derived from an EMBL/GenBank/DDBJ whole genome shotgun (WGS) entry which is preliminary data.</text>
</comment>
<gene>
    <name evidence="1" type="ORF">B9Q01_03585</name>
</gene>